<proteinExistence type="predicted"/>
<dbReference type="EMBL" id="MRCX01000002">
    <property type="protein sequence ID" value="RKK87747.1"/>
    <property type="molecule type" value="Genomic_DNA"/>
</dbReference>
<sequence length="92" mass="9762">MPSLAPIQPRSNPAGQAGSAEPPRPQAVFPKCDPLAPQAAGNLSGKASQSLIPCIYQSLADTLLMYIWIVEIDKWIQRGRCETGACSGTPNL</sequence>
<gene>
    <name evidence="2" type="ORF">BFJ69_g499</name>
</gene>
<accession>A0A420P5E5</accession>
<name>A0A420P5E5_FUSOX</name>
<organism evidence="2 3">
    <name type="scientific">Fusarium oxysporum</name>
    <name type="common">Fusarium vascular wilt</name>
    <dbReference type="NCBI Taxonomy" id="5507"/>
    <lineage>
        <taxon>Eukaryota</taxon>
        <taxon>Fungi</taxon>
        <taxon>Dikarya</taxon>
        <taxon>Ascomycota</taxon>
        <taxon>Pezizomycotina</taxon>
        <taxon>Sordariomycetes</taxon>
        <taxon>Hypocreomycetidae</taxon>
        <taxon>Hypocreales</taxon>
        <taxon>Nectriaceae</taxon>
        <taxon>Fusarium</taxon>
        <taxon>Fusarium oxysporum species complex</taxon>
    </lineage>
</organism>
<dbReference type="Proteomes" id="UP000285084">
    <property type="component" value="Unassembled WGS sequence"/>
</dbReference>
<comment type="caution">
    <text evidence="2">The sequence shown here is derived from an EMBL/GenBank/DDBJ whole genome shotgun (WGS) entry which is preliminary data.</text>
</comment>
<dbReference type="AlphaFoldDB" id="A0A420P5E5"/>
<evidence type="ECO:0000256" key="1">
    <source>
        <dbReference type="SAM" id="MobiDB-lite"/>
    </source>
</evidence>
<protein>
    <submittedName>
        <fullName evidence="2">Uncharacterized protein</fullName>
    </submittedName>
</protein>
<evidence type="ECO:0000313" key="3">
    <source>
        <dbReference type="Proteomes" id="UP000285084"/>
    </source>
</evidence>
<reference evidence="2 3" key="1">
    <citation type="journal article" date="2018" name="Sci. Rep.">
        <title>Characterisation of pathogen-specific regions and novel effector candidates in Fusarium oxysporum f. sp. cepae.</title>
        <authorList>
            <person name="Armitage A.D."/>
            <person name="Taylor A."/>
            <person name="Sobczyk M.K."/>
            <person name="Baxter L."/>
            <person name="Greenfield B.P."/>
            <person name="Bates H.J."/>
            <person name="Wilson F."/>
            <person name="Jackson A.C."/>
            <person name="Ott S."/>
            <person name="Harrison R.J."/>
            <person name="Clarkson J.P."/>
        </authorList>
    </citation>
    <scope>NUCLEOTIDE SEQUENCE [LARGE SCALE GENOMIC DNA]</scope>
    <source>
        <strain evidence="2 3">Fo_A13</strain>
    </source>
</reference>
<evidence type="ECO:0000313" key="2">
    <source>
        <dbReference type="EMBL" id="RKK87747.1"/>
    </source>
</evidence>
<feature type="region of interest" description="Disordered" evidence="1">
    <location>
        <begin position="1"/>
        <end position="31"/>
    </location>
</feature>